<accession>A0A2D2W2N4</accession>
<reference evidence="2" key="1">
    <citation type="submission" date="2017-10" db="EMBL/GenBank/DDBJ databases">
        <authorList>
            <person name="Peters D.L."/>
        </authorList>
    </citation>
    <scope>NUCLEOTIDE SEQUENCE [LARGE SCALE GENOMIC DNA]</scope>
</reference>
<organism evidence="1 2">
    <name type="scientific">Stenotrophomonas phage vB_SmaS_DLP_5</name>
    <dbReference type="NCBI Taxonomy" id="2044561"/>
    <lineage>
        <taxon>Viruses</taxon>
        <taxon>Duplodnaviria</taxon>
        <taxon>Heunggongvirae</taxon>
        <taxon>Uroviricota</taxon>
        <taxon>Caudoviricetes</taxon>
        <taxon>Delepquintavirus</taxon>
        <taxon>Delepquintavirus DLP5</taxon>
    </lineage>
</organism>
<name>A0A2D2W2N4_9CAUD</name>
<dbReference type="Proteomes" id="UP000241675">
    <property type="component" value="Segment"/>
</dbReference>
<gene>
    <name evidence="1" type="ORF">DLP05_087</name>
</gene>
<protein>
    <submittedName>
        <fullName evidence="1">Uncharacterized protein</fullName>
    </submittedName>
</protein>
<evidence type="ECO:0000313" key="1">
    <source>
        <dbReference type="EMBL" id="ATS92388.1"/>
    </source>
</evidence>
<sequence>MKPHEVSALLARIDAGLMRAMDQSGRNVMVKTEDLQELRRLAEAGRSLEFYQTRCNQLQMAMNSFRDPERQVVCDILANGSTKR</sequence>
<evidence type="ECO:0000313" key="2">
    <source>
        <dbReference type="Proteomes" id="UP000241675"/>
    </source>
</evidence>
<dbReference type="OrthoDB" id="41312at10239"/>
<proteinExistence type="predicted"/>
<dbReference type="EMBL" id="MG189906">
    <property type="protein sequence ID" value="ATS92388.1"/>
    <property type="molecule type" value="Genomic_DNA"/>
</dbReference>
<reference evidence="1 2" key="2">
    <citation type="submission" date="2017-11" db="EMBL/GenBank/DDBJ databases">
        <title>Lysogenic conversion of Stenotrophomonas maltophilia by temperate phage DLP4.</title>
        <authorList>
            <person name="Dennis J."/>
            <person name="Stothard P."/>
        </authorList>
    </citation>
    <scope>NUCLEOTIDE SEQUENCE [LARGE SCALE GENOMIC DNA]</scope>
</reference>
<keyword evidence="2" id="KW-1185">Reference proteome</keyword>